<evidence type="ECO:0000256" key="1">
    <source>
        <dbReference type="ARBA" id="ARBA00009981"/>
    </source>
</evidence>
<dbReference type="NCBIfam" id="TIGR01552">
    <property type="entry name" value="phd_fam"/>
    <property type="match status" value="1"/>
</dbReference>
<evidence type="ECO:0000256" key="2">
    <source>
        <dbReference type="RuleBase" id="RU362080"/>
    </source>
</evidence>
<keyword evidence="4" id="KW-1185">Reference proteome</keyword>
<dbReference type="PaxDb" id="667014-Thein_1760"/>
<sequence>MIITANELKTKGISFVEKLMKKSREVFISVRGQKKFVILPIEEYERLKEAELESIIRQAEKDYQEGRYVVESAEEHFKRLGI</sequence>
<reference evidence="3 4" key="2">
    <citation type="journal article" date="2012" name="Stand. Genomic Sci.">
        <title>Complete genome sequence of the thermophilic sulfate-reducing ocean bacterium Thermodesulfatator indicus type strain (CIR29812(T)).</title>
        <authorList>
            <person name="Anderson I."/>
            <person name="Saunders E."/>
            <person name="Lapidus A."/>
            <person name="Nolan M."/>
            <person name="Lucas S."/>
            <person name="Tice H."/>
            <person name="Del Rio T.G."/>
            <person name="Cheng J.F."/>
            <person name="Han C."/>
            <person name="Tapia R."/>
            <person name="Goodwin L.A."/>
            <person name="Pitluck S."/>
            <person name="Liolios K."/>
            <person name="Mavromatis K."/>
            <person name="Pagani I."/>
            <person name="Ivanova N."/>
            <person name="Mikhailova N."/>
            <person name="Pati A."/>
            <person name="Chen A."/>
            <person name="Palaniappan K."/>
            <person name="Land M."/>
            <person name="Hauser L."/>
            <person name="Jeffries C.D."/>
            <person name="Chang Y.J."/>
            <person name="Brambilla E.M."/>
            <person name="Rohde M."/>
            <person name="Spring S."/>
            <person name="Goker M."/>
            <person name="Detter J.C."/>
            <person name="Woyke T."/>
            <person name="Bristow J."/>
            <person name="Eisen J.A."/>
            <person name="Markowitz V."/>
            <person name="Hugenholtz P."/>
            <person name="Kyrpides N.C."/>
            <person name="Klenk H.P."/>
        </authorList>
    </citation>
    <scope>NUCLEOTIDE SEQUENCE [LARGE SCALE GENOMIC DNA]</scope>
    <source>
        <strain evidence="4">DSM 15286 / JCM 11887 / CIR29812</strain>
    </source>
</reference>
<dbReference type="AlphaFoldDB" id="F8ABL6"/>
<comment type="function">
    <text evidence="2">Antitoxin component of a type II toxin-antitoxin (TA) system.</text>
</comment>
<dbReference type="Pfam" id="PF02604">
    <property type="entry name" value="PhdYeFM_antitox"/>
    <property type="match status" value="1"/>
</dbReference>
<dbReference type="Proteomes" id="UP000006793">
    <property type="component" value="Chromosome"/>
</dbReference>
<protein>
    <recommendedName>
        <fullName evidence="2">Antitoxin</fullName>
    </recommendedName>
</protein>
<dbReference type="eggNOG" id="ENOG503302X">
    <property type="taxonomic scope" value="Bacteria"/>
</dbReference>
<proteinExistence type="inferred from homology"/>
<dbReference type="Gene3D" id="3.40.1620.10">
    <property type="entry name" value="YefM-like domain"/>
    <property type="match status" value="1"/>
</dbReference>
<dbReference type="OrthoDB" id="9814740at2"/>
<dbReference type="HOGENOM" id="CLU_190806_0_0_0"/>
<dbReference type="InterPro" id="IPR006442">
    <property type="entry name" value="Antitoxin_Phd/YefM"/>
</dbReference>
<organism evidence="3 4">
    <name type="scientific">Thermodesulfatator indicus (strain DSM 15286 / JCM 11887 / CIR29812)</name>
    <dbReference type="NCBI Taxonomy" id="667014"/>
    <lineage>
        <taxon>Bacteria</taxon>
        <taxon>Pseudomonadati</taxon>
        <taxon>Thermodesulfobacteriota</taxon>
        <taxon>Thermodesulfobacteria</taxon>
        <taxon>Thermodesulfobacteriales</taxon>
        <taxon>Thermodesulfatatoraceae</taxon>
        <taxon>Thermodesulfatator</taxon>
    </lineage>
</organism>
<gene>
    <name evidence="3" type="ordered locus">Thein_1760</name>
</gene>
<dbReference type="KEGG" id="tid:Thein_1760"/>
<dbReference type="EMBL" id="CP002683">
    <property type="protein sequence ID" value="AEH45616.1"/>
    <property type="molecule type" value="Genomic_DNA"/>
</dbReference>
<accession>F8ABL6</accession>
<dbReference type="RefSeq" id="WP_013908356.1">
    <property type="nucleotide sequence ID" value="NC_015681.1"/>
</dbReference>
<name>F8ABL6_THEID</name>
<evidence type="ECO:0000313" key="4">
    <source>
        <dbReference type="Proteomes" id="UP000006793"/>
    </source>
</evidence>
<dbReference type="SUPFAM" id="SSF143120">
    <property type="entry name" value="YefM-like"/>
    <property type="match status" value="1"/>
</dbReference>
<reference evidence="4" key="1">
    <citation type="submission" date="2011-04" db="EMBL/GenBank/DDBJ databases">
        <title>The complete genome of Thermodesulfatator indicus DSM 15286.</title>
        <authorList>
            <person name="Lucas S."/>
            <person name="Copeland A."/>
            <person name="Lapidus A."/>
            <person name="Bruce D."/>
            <person name="Goodwin L."/>
            <person name="Pitluck S."/>
            <person name="Peters L."/>
            <person name="Kyrpides N."/>
            <person name="Mavromatis K."/>
            <person name="Pagani I."/>
            <person name="Ivanova N."/>
            <person name="Saunders L."/>
            <person name="Detter J.C."/>
            <person name="Tapia R."/>
            <person name="Han C."/>
            <person name="Land M."/>
            <person name="Hauser L."/>
            <person name="Markowitz V."/>
            <person name="Cheng J.-F."/>
            <person name="Hugenholtz P."/>
            <person name="Woyke T."/>
            <person name="Wu D."/>
            <person name="Spring S."/>
            <person name="Schroeder M."/>
            <person name="Brambilla E."/>
            <person name="Klenk H.-P."/>
            <person name="Eisen J.A."/>
        </authorList>
    </citation>
    <scope>NUCLEOTIDE SEQUENCE [LARGE SCALE GENOMIC DNA]</scope>
    <source>
        <strain evidence="4">DSM 15286 / JCM 11887 / CIR29812</strain>
    </source>
</reference>
<comment type="similarity">
    <text evidence="1 2">Belongs to the phD/YefM antitoxin family.</text>
</comment>
<dbReference type="InParanoid" id="F8ABL6"/>
<dbReference type="InterPro" id="IPR036165">
    <property type="entry name" value="YefM-like_sf"/>
</dbReference>
<evidence type="ECO:0000313" key="3">
    <source>
        <dbReference type="EMBL" id="AEH45616.1"/>
    </source>
</evidence>